<feature type="coiled-coil region" evidence="1">
    <location>
        <begin position="373"/>
        <end position="400"/>
    </location>
</feature>
<gene>
    <name evidence="2" type="ORF">PRELSG_0934800</name>
</gene>
<dbReference type="Proteomes" id="UP000220158">
    <property type="component" value="Chromosome 9"/>
</dbReference>
<keyword evidence="3" id="KW-1185">Reference proteome</keyword>
<evidence type="ECO:0000313" key="2">
    <source>
        <dbReference type="EMBL" id="CRH00244.1"/>
    </source>
</evidence>
<dbReference type="AlphaFoldDB" id="A0A1J1H6T1"/>
<proteinExistence type="predicted"/>
<organism evidence="2 3">
    <name type="scientific">Plasmodium relictum</name>
    <dbReference type="NCBI Taxonomy" id="85471"/>
    <lineage>
        <taxon>Eukaryota</taxon>
        <taxon>Sar</taxon>
        <taxon>Alveolata</taxon>
        <taxon>Apicomplexa</taxon>
        <taxon>Aconoidasida</taxon>
        <taxon>Haemosporida</taxon>
        <taxon>Plasmodiidae</taxon>
        <taxon>Plasmodium</taxon>
        <taxon>Plasmodium (Haemamoeba)</taxon>
    </lineage>
</organism>
<protein>
    <recommendedName>
        <fullName evidence="4">Apical exonemal protein</fullName>
    </recommendedName>
</protein>
<dbReference type="RefSeq" id="XP_028533248.1">
    <property type="nucleotide sequence ID" value="XM_028676795.1"/>
</dbReference>
<dbReference type="OrthoDB" id="364460at2759"/>
<reference evidence="2 3" key="1">
    <citation type="submission" date="2015-04" db="EMBL/GenBank/DDBJ databases">
        <authorList>
            <consortium name="Pathogen Informatics"/>
        </authorList>
    </citation>
    <scope>NUCLEOTIDE SEQUENCE [LARGE SCALE GENOMIC DNA]</scope>
    <source>
        <strain evidence="2 3">SGS1</strain>
    </source>
</reference>
<dbReference type="GeneID" id="39736360"/>
<dbReference type="EMBL" id="LN835304">
    <property type="protein sequence ID" value="CRH00244.1"/>
    <property type="molecule type" value="Genomic_DNA"/>
</dbReference>
<evidence type="ECO:0000313" key="3">
    <source>
        <dbReference type="Proteomes" id="UP000220158"/>
    </source>
</evidence>
<keyword evidence="1" id="KW-0175">Coiled coil</keyword>
<name>A0A1J1H6T1_PLARL</name>
<sequence>MEKLYNCKILNKNLNYNDIETPLTEKKKFILDSSESVLDELHLRYYKDATSYSELYKKYKENNYVKLYSKLPVCAYKYSQDNKIDKLDELKKELIYDNINKKNGEKKDDINYYNSDLKIFVPNKLQNDKKKKKKSLRKKIYDGEVMFYEDYIEYVAARDYEYFFKKPYEIKRKDERGKYYFYGKKMEMEEDEDIYRKYYGYDDEYFLKRMLLNERPKKKVETNLEKKKKKEESLEKKYEKLNDKDKTFMLKIKENEMHNLGIHTFYTKNKNIICDKNLSEIKKKELLNGYIPDIILPVNNRKTKHPKNCTIPFSRLNTYAKFLEDLLVCPYIHNAIDAELGKYWKTNENDNIKKLKTEKIKKGYKKDIYFVTKEQLEKSNEKLKNLLKNEENENDKNLKISLNLEIQKTERVNKSVCNGRYMI</sequence>
<evidence type="ECO:0008006" key="4">
    <source>
        <dbReference type="Google" id="ProtNLM"/>
    </source>
</evidence>
<evidence type="ECO:0000256" key="1">
    <source>
        <dbReference type="SAM" id="Coils"/>
    </source>
</evidence>
<dbReference type="KEGG" id="prel:PRELSG_0934800"/>
<dbReference type="VEuPathDB" id="PlasmoDB:PRELSG_0934800"/>
<feature type="coiled-coil region" evidence="1">
    <location>
        <begin position="217"/>
        <end position="244"/>
    </location>
</feature>
<accession>A0A1J1H6T1</accession>